<dbReference type="SUPFAM" id="SSF46565">
    <property type="entry name" value="Chaperone J-domain"/>
    <property type="match status" value="1"/>
</dbReference>
<keyword evidence="2" id="KW-0472">Membrane</keyword>
<dbReference type="GO" id="GO:0005737">
    <property type="term" value="C:cytoplasm"/>
    <property type="evidence" value="ECO:0007669"/>
    <property type="project" value="TreeGrafter"/>
</dbReference>
<dbReference type="InterPro" id="IPR036869">
    <property type="entry name" value="J_dom_sf"/>
</dbReference>
<feature type="transmembrane region" description="Helical" evidence="2">
    <location>
        <begin position="186"/>
        <end position="205"/>
    </location>
</feature>
<evidence type="ECO:0000313" key="4">
    <source>
        <dbReference type="EMBL" id="MCU7693742.1"/>
    </source>
</evidence>
<evidence type="ECO:0000313" key="5">
    <source>
        <dbReference type="Proteomes" id="UP001209317"/>
    </source>
</evidence>
<feature type="domain" description="J" evidence="3">
    <location>
        <begin position="5"/>
        <end position="69"/>
    </location>
</feature>
<evidence type="ECO:0000256" key="1">
    <source>
        <dbReference type="ARBA" id="ARBA00023186"/>
    </source>
</evidence>
<dbReference type="Pfam" id="PF00226">
    <property type="entry name" value="DnaJ"/>
    <property type="match status" value="1"/>
</dbReference>
<dbReference type="PANTHER" id="PTHR43096:SF52">
    <property type="entry name" value="DNAJ HOMOLOG 1, MITOCHONDRIAL-RELATED"/>
    <property type="match status" value="1"/>
</dbReference>
<accession>A0AAE3IKA4</accession>
<sequence length="206" mass="24241">MKAKNHYRTLGIHYKASGAEIRNAYRKLAMKYHPDVNSSKTAQTILAEINEAYNVLSNPERRKQYDLYELEEFTEVKAYEKNIRDIYKKITELRRDVVRMDRYRMDTNVVYRELMHQLSDRNMEIINNNDEALLRKNLFEEVIGIVSFLDYSQQVPVMEQLKKINTPSNVDKLAKQQKATYLLNKYKLAIAIIAALILLMLLSAVF</sequence>
<keyword evidence="2" id="KW-1133">Transmembrane helix</keyword>
<protein>
    <submittedName>
        <fullName evidence="4">DnaJ domain-containing protein</fullName>
    </submittedName>
</protein>
<dbReference type="RefSeq" id="WP_263037229.1">
    <property type="nucleotide sequence ID" value="NZ_JAOTPL010000004.1"/>
</dbReference>
<dbReference type="AlphaFoldDB" id="A0AAE3IKA4"/>
<dbReference type="PRINTS" id="PR00625">
    <property type="entry name" value="JDOMAIN"/>
</dbReference>
<keyword evidence="1" id="KW-0143">Chaperone</keyword>
<dbReference type="Proteomes" id="UP001209317">
    <property type="component" value="Unassembled WGS sequence"/>
</dbReference>
<dbReference type="GO" id="GO:0042026">
    <property type="term" value="P:protein refolding"/>
    <property type="evidence" value="ECO:0007669"/>
    <property type="project" value="TreeGrafter"/>
</dbReference>
<dbReference type="GO" id="GO:0051082">
    <property type="term" value="F:unfolded protein binding"/>
    <property type="evidence" value="ECO:0007669"/>
    <property type="project" value="TreeGrafter"/>
</dbReference>
<dbReference type="InterPro" id="IPR001623">
    <property type="entry name" value="DnaJ_domain"/>
</dbReference>
<proteinExistence type="predicted"/>
<reference evidence="4" key="1">
    <citation type="submission" date="2022-10" db="EMBL/GenBank/DDBJ databases">
        <authorList>
            <person name="Kim H.S."/>
            <person name="Kim J.-S."/>
            <person name="Suh M.K."/>
            <person name="Eom M.K."/>
            <person name="Lee J.-S."/>
        </authorList>
    </citation>
    <scope>NUCLEOTIDE SEQUENCE</scope>
    <source>
        <strain evidence="4">LIP-5</strain>
    </source>
</reference>
<keyword evidence="2" id="KW-0812">Transmembrane</keyword>
<evidence type="ECO:0000256" key="2">
    <source>
        <dbReference type="SAM" id="Phobius"/>
    </source>
</evidence>
<dbReference type="SMART" id="SM00271">
    <property type="entry name" value="DnaJ"/>
    <property type="match status" value="1"/>
</dbReference>
<dbReference type="PROSITE" id="PS50076">
    <property type="entry name" value="DNAJ_2"/>
    <property type="match status" value="1"/>
</dbReference>
<name>A0AAE3IKA4_9BACT</name>
<evidence type="ECO:0000259" key="3">
    <source>
        <dbReference type="PROSITE" id="PS50076"/>
    </source>
</evidence>
<organism evidence="4 5">
    <name type="scientific">Haoranjiania flava</name>
    <dbReference type="NCBI Taxonomy" id="1856322"/>
    <lineage>
        <taxon>Bacteria</taxon>
        <taxon>Pseudomonadati</taxon>
        <taxon>Bacteroidota</taxon>
        <taxon>Chitinophagia</taxon>
        <taxon>Chitinophagales</taxon>
        <taxon>Chitinophagaceae</taxon>
        <taxon>Haoranjiania</taxon>
    </lineage>
</organism>
<dbReference type="Gene3D" id="1.10.287.110">
    <property type="entry name" value="DnaJ domain"/>
    <property type="match status" value="1"/>
</dbReference>
<dbReference type="EMBL" id="JAOTPL010000004">
    <property type="protein sequence ID" value="MCU7693742.1"/>
    <property type="molecule type" value="Genomic_DNA"/>
</dbReference>
<gene>
    <name evidence="4" type="ORF">OD355_04340</name>
</gene>
<keyword evidence="5" id="KW-1185">Reference proteome</keyword>
<dbReference type="CDD" id="cd06257">
    <property type="entry name" value="DnaJ"/>
    <property type="match status" value="1"/>
</dbReference>
<comment type="caution">
    <text evidence="4">The sequence shown here is derived from an EMBL/GenBank/DDBJ whole genome shotgun (WGS) entry which is preliminary data.</text>
</comment>
<dbReference type="PANTHER" id="PTHR43096">
    <property type="entry name" value="DNAJ HOMOLOG 1, MITOCHONDRIAL-RELATED"/>
    <property type="match status" value="1"/>
</dbReference>